<evidence type="ECO:0000259" key="3">
    <source>
        <dbReference type="PROSITE" id="PS50172"/>
    </source>
</evidence>
<dbReference type="InterPro" id="IPR036420">
    <property type="entry name" value="BRCT_dom_sf"/>
</dbReference>
<dbReference type="STRING" id="1280837.A0A316VDG8"/>
<dbReference type="RefSeq" id="XP_025353827.1">
    <property type="nucleotide sequence ID" value="XM_025500470.1"/>
</dbReference>
<dbReference type="InterPro" id="IPR001357">
    <property type="entry name" value="BRCT_dom"/>
</dbReference>
<dbReference type="OrthoDB" id="251770at2759"/>
<feature type="compositionally biased region" description="Basic and acidic residues" evidence="2">
    <location>
        <begin position="916"/>
        <end position="926"/>
    </location>
</feature>
<feature type="compositionally biased region" description="Polar residues" evidence="2">
    <location>
        <begin position="927"/>
        <end position="939"/>
    </location>
</feature>
<evidence type="ECO:0000256" key="2">
    <source>
        <dbReference type="SAM" id="MobiDB-lite"/>
    </source>
</evidence>
<dbReference type="InParanoid" id="A0A316VDG8"/>
<dbReference type="Proteomes" id="UP000245771">
    <property type="component" value="Unassembled WGS sequence"/>
</dbReference>
<name>A0A316VDG8_9BASI</name>
<reference evidence="4 5" key="1">
    <citation type="journal article" date="2018" name="Mol. Biol. Evol.">
        <title>Broad Genomic Sampling Reveals a Smut Pathogenic Ancestry of the Fungal Clade Ustilaginomycotina.</title>
        <authorList>
            <person name="Kijpornyongpan T."/>
            <person name="Mondo S.J."/>
            <person name="Barry K."/>
            <person name="Sandor L."/>
            <person name="Lee J."/>
            <person name="Lipzen A."/>
            <person name="Pangilinan J."/>
            <person name="LaButti K."/>
            <person name="Hainaut M."/>
            <person name="Henrissat B."/>
            <person name="Grigoriev I.V."/>
            <person name="Spatafora J.W."/>
            <person name="Aime M.C."/>
        </authorList>
    </citation>
    <scope>NUCLEOTIDE SEQUENCE [LARGE SCALE GENOMIC DNA]</scope>
    <source>
        <strain evidence="4 5">MCA 3882</strain>
    </source>
</reference>
<dbReference type="EMBL" id="KZ819604">
    <property type="protein sequence ID" value="PWN33525.1"/>
    <property type="molecule type" value="Genomic_DNA"/>
</dbReference>
<evidence type="ECO:0000256" key="1">
    <source>
        <dbReference type="ARBA" id="ARBA00022737"/>
    </source>
</evidence>
<dbReference type="FunCoup" id="A0A316VDG8">
    <property type="interactions" value="21"/>
</dbReference>
<dbReference type="GO" id="GO:0007095">
    <property type="term" value="P:mitotic G2 DNA damage checkpoint signaling"/>
    <property type="evidence" value="ECO:0007669"/>
    <property type="project" value="TreeGrafter"/>
</dbReference>
<feature type="compositionally biased region" description="Basic and acidic residues" evidence="2">
    <location>
        <begin position="762"/>
        <end position="776"/>
    </location>
</feature>
<feature type="region of interest" description="Disordered" evidence="2">
    <location>
        <begin position="375"/>
        <end position="469"/>
    </location>
</feature>
<keyword evidence="1" id="KW-0677">Repeat</keyword>
<feature type="region of interest" description="Disordered" evidence="2">
    <location>
        <begin position="802"/>
        <end position="849"/>
    </location>
</feature>
<gene>
    <name evidence="4" type="ORF">FA14DRAFT_173318</name>
</gene>
<feature type="compositionally biased region" description="Polar residues" evidence="2">
    <location>
        <begin position="715"/>
        <end position="724"/>
    </location>
</feature>
<dbReference type="SUPFAM" id="SSF52113">
    <property type="entry name" value="BRCT domain"/>
    <property type="match status" value="3"/>
</dbReference>
<dbReference type="PANTHER" id="PTHR13561">
    <property type="entry name" value="DNA REPLICATION REGULATOR DPB11-RELATED"/>
    <property type="match status" value="1"/>
</dbReference>
<feature type="region of interest" description="Disordered" evidence="2">
    <location>
        <begin position="1"/>
        <end position="43"/>
    </location>
</feature>
<sequence length="968" mass="108681">MNRSARRHRSTKVPNVKLRPAPRKNDEEDETDQDWKAEQDAMKHYMMNRVAQAAGKQRRIDHDSFDEDEEMEEDEEEEQEGKGDDLAPLVGCVICTTGFDETKVDLHECAVALGAKVEGNLTEGTTHLIAKQPGSEKYYWAIKLGMPVLKPEWLKDLRRRWQRAEPIMFNDLMEEYRLDAFQGLTMAMAGVMDVEKRKAIRQKIKGAGGSTPQTFKLDGTFTHLLCEESKASETLQVVQRYLKKAERYLRRAADIPDDAEDAPLMRAAMKIKIVWIEWLDDCLAVNGCIDERRYQITQPRPLPAKRSDLIAQIQKSTKETAQKTANNMNMARATLSDPTAALKQSKMQEHQIPKPANKKPNIALNRLMEQLGQSTSEANILKESTPMEESRKSEKVATANEYRTDSVQEENGDDQMEDVADETLPLPEHPNDDSVGQNSRNEKQQQREEAHEIAEESTSHLGENEEDDDELVFDEASGLQDIHSKEKSLSELTLRIDLRDEEKNTKLLKALQKHKFTKLLDAQDSQAADFHILPLHKVHVDSGAHLGVPVTHFFIERCLIEGRLIGTNEGFALQPSSHVFPLSDAASTCVSITGLGSNDDGPDRHQCEMALETAGVKFSSTLRRGEHTHLLVGKLAQGSVSSEAKISRAKKWGVSIVTLDFINEIYKRGRIPPSHASSKFIRDLSTSAMADTSVMSEGNSTMLNETQVPDLSSILRTQNGNEGNKQPLESPRTNLGKRPFQRIVSANVPMHLDNSPKKQNNRKSEPPPESQTRIREIDMETQVLRRSTHQMLELLNGHDQTVEQNLNGGGANSSSHRKTRRLPPSMRNKSRRTSRTPTSEDRTEEESGKNIIGSLDVEEMLAKGREREAMMAGMHESSSMNPFAVQSNEESMRIVYDDPAGRRERRKIEAMINNSKQKDEVKDKNDNGPTSHISANTSPAAKRVRATVAGISPSIKARRQPGTANRDT</sequence>
<feature type="compositionally biased region" description="Basic and acidic residues" evidence="2">
    <location>
        <begin position="838"/>
        <end position="848"/>
    </location>
</feature>
<feature type="compositionally biased region" description="Basic and acidic residues" evidence="2">
    <location>
        <begin position="33"/>
        <end position="43"/>
    </location>
</feature>
<dbReference type="PANTHER" id="PTHR13561:SF20">
    <property type="entry name" value="DNA TOPOISOMERASE 2-BINDING PROTEIN 1"/>
    <property type="match status" value="1"/>
</dbReference>
<accession>A0A316VDG8</accession>
<organism evidence="4 5">
    <name type="scientific">Meira miltonrushii</name>
    <dbReference type="NCBI Taxonomy" id="1280837"/>
    <lineage>
        <taxon>Eukaryota</taxon>
        <taxon>Fungi</taxon>
        <taxon>Dikarya</taxon>
        <taxon>Basidiomycota</taxon>
        <taxon>Ustilaginomycotina</taxon>
        <taxon>Exobasidiomycetes</taxon>
        <taxon>Exobasidiales</taxon>
        <taxon>Brachybasidiaceae</taxon>
        <taxon>Meira</taxon>
    </lineage>
</organism>
<feature type="compositionally biased region" description="Acidic residues" evidence="2">
    <location>
        <begin position="407"/>
        <end position="421"/>
    </location>
</feature>
<dbReference type="Gene3D" id="3.40.50.10190">
    <property type="entry name" value="BRCT domain"/>
    <property type="match status" value="4"/>
</dbReference>
<dbReference type="SMART" id="SM00292">
    <property type="entry name" value="BRCT"/>
    <property type="match status" value="3"/>
</dbReference>
<feature type="region of interest" description="Disordered" evidence="2">
    <location>
        <begin position="338"/>
        <end position="360"/>
    </location>
</feature>
<keyword evidence="5" id="KW-1185">Reference proteome</keyword>
<feature type="domain" description="BRCT" evidence="3">
    <location>
        <begin position="176"/>
        <end position="296"/>
    </location>
</feature>
<protein>
    <recommendedName>
        <fullName evidence="3">BRCT domain-containing protein</fullName>
    </recommendedName>
</protein>
<feature type="region of interest" description="Disordered" evidence="2">
    <location>
        <begin position="911"/>
        <end position="968"/>
    </location>
</feature>
<evidence type="ECO:0000313" key="4">
    <source>
        <dbReference type="EMBL" id="PWN33525.1"/>
    </source>
</evidence>
<dbReference type="GeneID" id="37022251"/>
<feature type="region of interest" description="Disordered" evidence="2">
    <location>
        <begin position="715"/>
        <end position="776"/>
    </location>
</feature>
<feature type="domain" description="BRCT" evidence="3">
    <location>
        <begin position="84"/>
        <end position="156"/>
    </location>
</feature>
<dbReference type="PROSITE" id="PS50172">
    <property type="entry name" value="BRCT"/>
    <property type="match status" value="2"/>
</dbReference>
<evidence type="ECO:0000313" key="5">
    <source>
        <dbReference type="Proteomes" id="UP000245771"/>
    </source>
</evidence>
<feature type="compositionally biased region" description="Basic and acidic residues" evidence="2">
    <location>
        <begin position="440"/>
        <end position="458"/>
    </location>
</feature>
<dbReference type="GO" id="GO:0006270">
    <property type="term" value="P:DNA replication initiation"/>
    <property type="evidence" value="ECO:0007669"/>
    <property type="project" value="TreeGrafter"/>
</dbReference>
<dbReference type="AlphaFoldDB" id="A0A316VDG8"/>
<feature type="compositionally biased region" description="Basic residues" evidence="2">
    <location>
        <begin position="1"/>
        <end position="11"/>
    </location>
</feature>
<dbReference type="Pfam" id="PF00533">
    <property type="entry name" value="BRCT"/>
    <property type="match status" value="1"/>
</dbReference>
<proteinExistence type="predicted"/>
<dbReference type="GO" id="GO:0033314">
    <property type="term" value="P:mitotic DNA replication checkpoint signaling"/>
    <property type="evidence" value="ECO:0007669"/>
    <property type="project" value="TreeGrafter"/>
</dbReference>